<keyword evidence="5" id="KW-0564">Palmitate</keyword>
<gene>
    <name evidence="8" type="ORF">GYA93_22225</name>
</gene>
<dbReference type="SUPFAM" id="SSF89392">
    <property type="entry name" value="Prokaryotic lipoproteins and lipoprotein localization factors"/>
    <property type="match status" value="1"/>
</dbReference>
<dbReference type="Proteomes" id="UP000466307">
    <property type="component" value="Unassembled WGS sequence"/>
</dbReference>
<feature type="non-terminal residue" evidence="8">
    <location>
        <position position="242"/>
    </location>
</feature>
<reference evidence="8 9" key="1">
    <citation type="submission" date="2020-01" db="EMBL/GenBank/DDBJ databases">
        <title>Investigation of new actinobacteria for the biodesulphurisation of diesel fuel.</title>
        <authorList>
            <person name="Athi Narayanan S.M."/>
        </authorList>
    </citation>
    <scope>NUCLEOTIDE SEQUENCE [LARGE SCALE GENOMIC DNA]</scope>
    <source>
        <strain evidence="8 9">213E</strain>
    </source>
</reference>
<keyword evidence="6 8" id="KW-0449">Lipoprotein</keyword>
<keyword evidence="3" id="KW-1003">Cell membrane</keyword>
<proteinExistence type="inferred from homology"/>
<evidence type="ECO:0000256" key="5">
    <source>
        <dbReference type="ARBA" id="ARBA00023139"/>
    </source>
</evidence>
<accession>A0A7K3LVI1</accession>
<evidence type="ECO:0000256" key="3">
    <source>
        <dbReference type="ARBA" id="ARBA00022475"/>
    </source>
</evidence>
<evidence type="ECO:0000256" key="4">
    <source>
        <dbReference type="ARBA" id="ARBA00022729"/>
    </source>
</evidence>
<dbReference type="CDD" id="cd16334">
    <property type="entry name" value="LppX-like"/>
    <property type="match status" value="1"/>
</dbReference>
<dbReference type="Gene3D" id="2.50.20.20">
    <property type="match status" value="1"/>
</dbReference>
<keyword evidence="3" id="KW-0472">Membrane</keyword>
<organism evidence="8 9">
    <name type="scientific">Gordonia desulfuricans</name>
    <dbReference type="NCBI Taxonomy" id="89051"/>
    <lineage>
        <taxon>Bacteria</taxon>
        <taxon>Bacillati</taxon>
        <taxon>Actinomycetota</taxon>
        <taxon>Actinomycetes</taxon>
        <taxon>Mycobacteriales</taxon>
        <taxon>Gordoniaceae</taxon>
        <taxon>Gordonia</taxon>
    </lineage>
</organism>
<dbReference type="InterPro" id="IPR009830">
    <property type="entry name" value="LppX/LprAFG"/>
</dbReference>
<dbReference type="GO" id="GO:0030313">
    <property type="term" value="C:cell envelope"/>
    <property type="evidence" value="ECO:0007669"/>
    <property type="project" value="UniProtKB-SubCell"/>
</dbReference>
<dbReference type="RefSeq" id="WP_162128899.1">
    <property type="nucleotide sequence ID" value="NZ_JAADZU010000109.1"/>
</dbReference>
<dbReference type="PROSITE" id="PS51257">
    <property type="entry name" value="PROKAR_LIPOPROTEIN"/>
    <property type="match status" value="1"/>
</dbReference>
<evidence type="ECO:0000313" key="9">
    <source>
        <dbReference type="Proteomes" id="UP000466307"/>
    </source>
</evidence>
<keyword evidence="4 7" id="KW-0732">Signal</keyword>
<dbReference type="EMBL" id="JAADZU010000109">
    <property type="protein sequence ID" value="NDK92254.1"/>
    <property type="molecule type" value="Genomic_DNA"/>
</dbReference>
<comment type="similarity">
    <text evidence="2">Belongs to the LppX/LprAFG lipoprotein family.</text>
</comment>
<dbReference type="Pfam" id="PF07161">
    <property type="entry name" value="LppX_LprAFG"/>
    <property type="match status" value="1"/>
</dbReference>
<comment type="subcellular location">
    <subcellularLocation>
        <location evidence="1">Cell envelope</location>
    </subcellularLocation>
</comment>
<evidence type="ECO:0000256" key="1">
    <source>
        <dbReference type="ARBA" id="ARBA00004196"/>
    </source>
</evidence>
<comment type="caution">
    <text evidence="8">The sequence shown here is derived from an EMBL/GenBank/DDBJ whole genome shotgun (WGS) entry which is preliminary data.</text>
</comment>
<evidence type="ECO:0000256" key="6">
    <source>
        <dbReference type="ARBA" id="ARBA00023288"/>
    </source>
</evidence>
<feature type="chain" id="PRO_5038950625" evidence="7">
    <location>
        <begin position="20"/>
        <end position="242"/>
    </location>
</feature>
<sequence>MHRAQRVAAAAVSAGIAAAIVLTGCSSGSGGGSGDPTTTATSTITDPAALVSAAADNTAALTGAHLNLAVQGKIPNLTAKSVDADLVAQPKTAAEGTATVLLGTTEATAPFVYVDDHLYANIDDHGYLDYGNGSSIYDVSVVLNPDKGLAHLLRSVTAPTAAGTENIDGVTTTKVAGTVPASDLAPLTGVNIAADQNTPVPVTMWITPDNQLARVVLTPAPNASMTISLSKWNETVEVTRPS</sequence>
<protein>
    <submittedName>
        <fullName evidence="8">LppX_LprAFG lipoprotein</fullName>
    </submittedName>
</protein>
<dbReference type="AlphaFoldDB" id="A0A7K3LVI1"/>
<dbReference type="InterPro" id="IPR029046">
    <property type="entry name" value="LolA/LolB/LppX"/>
</dbReference>
<feature type="signal peptide" evidence="7">
    <location>
        <begin position="1"/>
        <end position="19"/>
    </location>
</feature>
<evidence type="ECO:0000313" key="8">
    <source>
        <dbReference type="EMBL" id="NDK92254.1"/>
    </source>
</evidence>
<evidence type="ECO:0000256" key="2">
    <source>
        <dbReference type="ARBA" id="ARBA00009194"/>
    </source>
</evidence>
<evidence type="ECO:0000256" key="7">
    <source>
        <dbReference type="SAM" id="SignalP"/>
    </source>
</evidence>
<name>A0A7K3LVI1_9ACTN</name>
<keyword evidence="9" id="KW-1185">Reference proteome</keyword>